<proteinExistence type="predicted"/>
<comment type="caution">
    <text evidence="1">The sequence shown here is derived from an EMBL/GenBank/DDBJ whole genome shotgun (WGS) entry which is preliminary data.</text>
</comment>
<evidence type="ECO:0000313" key="1">
    <source>
        <dbReference type="EMBL" id="OGG67297.1"/>
    </source>
</evidence>
<dbReference type="EMBL" id="MFLN01000017">
    <property type="protein sequence ID" value="OGG67297.1"/>
    <property type="molecule type" value="Genomic_DNA"/>
</dbReference>
<dbReference type="STRING" id="1798500.A3C21_02445"/>
<accession>A0A1F6E139</accession>
<reference evidence="1 2" key="1">
    <citation type="journal article" date="2016" name="Nat. Commun.">
        <title>Thousands of microbial genomes shed light on interconnected biogeochemical processes in an aquifer system.</title>
        <authorList>
            <person name="Anantharaman K."/>
            <person name="Brown C.T."/>
            <person name="Hug L.A."/>
            <person name="Sharon I."/>
            <person name="Castelle C.J."/>
            <person name="Probst A.J."/>
            <person name="Thomas B.C."/>
            <person name="Singh A."/>
            <person name="Wilkins M.J."/>
            <person name="Karaoz U."/>
            <person name="Brodie E.L."/>
            <person name="Williams K.H."/>
            <person name="Hubbard S.S."/>
            <person name="Banfield J.F."/>
        </authorList>
    </citation>
    <scope>NUCLEOTIDE SEQUENCE [LARGE SCALE GENOMIC DNA]</scope>
</reference>
<sequence>MKFEVPRAANDNLLSLREMREKLKEDGNLVNKVREWIPSKRRELLDTMTASSVLNGDDMADETTEAFALLQGLEAYRVEADKRLQAAEDKPEDLPAFSEAQNSVAVLRDEFDRAQEHLG</sequence>
<gene>
    <name evidence="1" type="ORF">A3C21_02445</name>
</gene>
<evidence type="ECO:0000313" key="2">
    <source>
        <dbReference type="Proteomes" id="UP000178572"/>
    </source>
</evidence>
<organism evidence="1 2">
    <name type="scientific">Candidatus Kaiserbacteria bacterium RIFCSPHIGHO2_02_FULL_59_21</name>
    <dbReference type="NCBI Taxonomy" id="1798500"/>
    <lineage>
        <taxon>Bacteria</taxon>
        <taxon>Candidatus Kaiseribacteriota</taxon>
    </lineage>
</organism>
<dbReference type="Proteomes" id="UP000178572">
    <property type="component" value="Unassembled WGS sequence"/>
</dbReference>
<protein>
    <submittedName>
        <fullName evidence="1">Uncharacterized protein</fullName>
    </submittedName>
</protein>
<name>A0A1F6E139_9BACT</name>
<dbReference type="AlphaFoldDB" id="A0A1F6E139"/>